<keyword evidence="1" id="KW-0472">Membrane</keyword>
<protein>
    <submittedName>
        <fullName evidence="3">MFS transporter</fullName>
    </submittedName>
</protein>
<organism evidence="3 5">
    <name type="scientific">Flavobacterium circumlabens</name>
    <dbReference type="NCBI Taxonomy" id="2133765"/>
    <lineage>
        <taxon>Bacteria</taxon>
        <taxon>Pseudomonadati</taxon>
        <taxon>Bacteroidota</taxon>
        <taxon>Flavobacteriia</taxon>
        <taxon>Flavobacteriales</taxon>
        <taxon>Flavobacteriaceae</taxon>
        <taxon>Flavobacterium</taxon>
    </lineage>
</organism>
<accession>A0A4Y7UGC2</accession>
<reference evidence="2" key="3">
    <citation type="submission" date="2019-03" db="EMBL/GenBank/DDBJ databases">
        <authorList>
            <person name="Whitman W."/>
            <person name="Huntemann M."/>
            <person name="Clum A."/>
            <person name="Pillay M."/>
            <person name="Palaniappan K."/>
            <person name="Varghese N."/>
            <person name="Mikhailova N."/>
            <person name="Stamatis D."/>
            <person name="Reddy T."/>
            <person name="Daum C."/>
            <person name="Shapiro N."/>
            <person name="Ivanova N."/>
            <person name="Kyrpides N."/>
            <person name="Woyke T."/>
        </authorList>
    </citation>
    <scope>NUCLEOTIDE SEQUENCE</scope>
    <source>
        <strain evidence="2">P5626</strain>
    </source>
</reference>
<dbReference type="RefSeq" id="WP_132037692.1">
    <property type="nucleotide sequence ID" value="NZ_QWDN01000001.1"/>
</dbReference>
<sequence>MKEKIKILQTIHLAVCAGVSIAYFLVEQPSTAHLKIPTIDSSSVIYLIIPIAALLASNFMFKLQLKQTDPELKPEENLPIYQTASIMRWAILEGAAFIILFLKPDFLLAGILLIVYLISLRPTEERVISDIKNRV</sequence>
<keyword evidence="1" id="KW-1133">Transmembrane helix</keyword>
<feature type="transmembrane region" description="Helical" evidence="1">
    <location>
        <begin position="95"/>
        <end position="118"/>
    </location>
</feature>
<keyword evidence="1" id="KW-0812">Transmembrane</keyword>
<dbReference type="EMBL" id="QWDN01000001">
    <property type="protein sequence ID" value="TEB45515.1"/>
    <property type="molecule type" value="Genomic_DNA"/>
</dbReference>
<dbReference type="OrthoDB" id="1121914at2"/>
<evidence type="ECO:0000313" key="4">
    <source>
        <dbReference type="Proteomes" id="UP000295270"/>
    </source>
</evidence>
<evidence type="ECO:0000313" key="2">
    <source>
        <dbReference type="EMBL" id="TCN52553.1"/>
    </source>
</evidence>
<evidence type="ECO:0000256" key="1">
    <source>
        <dbReference type="SAM" id="Phobius"/>
    </source>
</evidence>
<keyword evidence="4" id="KW-1185">Reference proteome</keyword>
<feature type="transmembrane region" description="Helical" evidence="1">
    <location>
        <begin position="45"/>
        <end position="63"/>
    </location>
</feature>
<dbReference type="AlphaFoldDB" id="A0A4Y7UGC2"/>
<comment type="caution">
    <text evidence="3">The sequence shown here is derived from an EMBL/GenBank/DDBJ whole genome shotgun (WGS) entry which is preliminary data.</text>
</comment>
<feature type="transmembrane region" description="Helical" evidence="1">
    <location>
        <begin position="7"/>
        <end position="25"/>
    </location>
</feature>
<evidence type="ECO:0000313" key="3">
    <source>
        <dbReference type="EMBL" id="TEB45515.1"/>
    </source>
</evidence>
<gene>
    <name evidence="3" type="ORF">D0809_00445</name>
    <name evidence="2" type="ORF">EV142_11092</name>
</gene>
<proteinExistence type="predicted"/>
<reference evidence="3 5" key="2">
    <citation type="journal article" date="2018" name="Syst. Appl. Microbiol.">
        <title>Flavobacterium circumlabens sp. nov. and Flavobacterium cupreum sp. nov., two psychrotrophic species isolated from Antarctic environmental samples.</title>
        <authorList>
            <person name="Kralova S."/>
            <person name="Busse H.J."/>
            <person name="Svec P."/>
            <person name="Maslanova I."/>
            <person name="Stankova E."/>
            <person name="Bartak M."/>
            <person name="Sedlacek I."/>
        </authorList>
    </citation>
    <scope>NUCLEOTIDE SEQUENCE [LARGE SCALE GENOMIC DNA]</scope>
    <source>
        <strain evidence="3 5">CCM 8828</strain>
    </source>
</reference>
<name>A0A4Y7UGC2_9FLAO</name>
<evidence type="ECO:0000313" key="5">
    <source>
        <dbReference type="Proteomes" id="UP000298340"/>
    </source>
</evidence>
<dbReference type="EMBL" id="SLWA01000010">
    <property type="protein sequence ID" value="TCN52553.1"/>
    <property type="molecule type" value="Genomic_DNA"/>
</dbReference>
<dbReference type="Proteomes" id="UP000295270">
    <property type="component" value="Unassembled WGS sequence"/>
</dbReference>
<dbReference type="Proteomes" id="UP000298340">
    <property type="component" value="Unassembled WGS sequence"/>
</dbReference>
<reference evidence="2 4" key="1">
    <citation type="journal article" date="2015" name="Stand. Genomic Sci.">
        <title>Genomic Encyclopedia of Bacterial and Archaeal Type Strains, Phase III: the genomes of soil and plant-associated and newly described type strains.</title>
        <authorList>
            <person name="Whitman W.B."/>
            <person name="Woyke T."/>
            <person name="Klenk H.P."/>
            <person name="Zhou Y."/>
            <person name="Lilburn T.G."/>
            <person name="Beck B.J."/>
            <person name="De Vos P."/>
            <person name="Vandamme P."/>
            <person name="Eisen J.A."/>
            <person name="Garrity G."/>
            <person name="Hugenholtz P."/>
            <person name="Kyrpides N.C."/>
        </authorList>
    </citation>
    <scope>NUCLEOTIDE SEQUENCE [LARGE SCALE GENOMIC DNA]</scope>
    <source>
        <strain evidence="2 4">P5626</strain>
    </source>
</reference>